<dbReference type="Gene3D" id="2.60.120.1000">
    <property type="match status" value="1"/>
</dbReference>
<dbReference type="Proteomes" id="UP001642483">
    <property type="component" value="Unassembled WGS sequence"/>
</dbReference>
<proteinExistence type="predicted"/>
<comment type="caution">
    <text evidence="1">The sequence shown here is derived from an EMBL/GenBank/DDBJ whole genome shotgun (WGS) entry which is preliminary data.</text>
</comment>
<accession>A0ABP0GVE8</accession>
<organism evidence="1 2">
    <name type="scientific">Clavelina lepadiformis</name>
    <name type="common">Light-bulb sea squirt</name>
    <name type="synonym">Ascidia lepadiformis</name>
    <dbReference type="NCBI Taxonomy" id="159417"/>
    <lineage>
        <taxon>Eukaryota</taxon>
        <taxon>Metazoa</taxon>
        <taxon>Chordata</taxon>
        <taxon>Tunicata</taxon>
        <taxon>Ascidiacea</taxon>
        <taxon>Aplousobranchia</taxon>
        <taxon>Clavelinidae</taxon>
        <taxon>Clavelina</taxon>
    </lineage>
</organism>
<evidence type="ECO:0000313" key="2">
    <source>
        <dbReference type="Proteomes" id="UP001642483"/>
    </source>
</evidence>
<reference evidence="1 2" key="1">
    <citation type="submission" date="2024-02" db="EMBL/GenBank/DDBJ databases">
        <authorList>
            <person name="Daric V."/>
            <person name="Darras S."/>
        </authorList>
    </citation>
    <scope>NUCLEOTIDE SEQUENCE [LARGE SCALE GENOMIC DNA]</scope>
</reference>
<gene>
    <name evidence="1" type="ORF">CVLEPA_LOCUS28937</name>
</gene>
<evidence type="ECO:0000313" key="1">
    <source>
        <dbReference type="EMBL" id="CAK8695706.1"/>
    </source>
</evidence>
<dbReference type="EMBL" id="CAWYQH010000152">
    <property type="protein sequence ID" value="CAK8695706.1"/>
    <property type="molecule type" value="Genomic_DNA"/>
</dbReference>
<protein>
    <submittedName>
        <fullName evidence="1">Uncharacterized protein</fullName>
    </submittedName>
</protein>
<sequence length="204" mass="23010">MSSPEQDPVYEVMKNQSGRKADNHTVQNLTYENVGIKETSKDKETIIEHDSMNEIQITSCDPEKCHERHIRYNVTMEQIVALIQRSSECRQYIKYRCIGSILFEGGGYTQSATWLSRDGSHMKYWEGATSRRNFYCACGETESCVDSNKKCNCDSNSRDTETSDEGFLTDKDTLPVTGLQFGDAGDAGEYGWHTLGPLVCTGRN</sequence>
<name>A0ABP0GVE8_CLALP</name>
<keyword evidence="2" id="KW-1185">Reference proteome</keyword>